<dbReference type="AlphaFoldDB" id="A0A7W8LHD5"/>
<dbReference type="InterPro" id="IPR012337">
    <property type="entry name" value="RNaseH-like_sf"/>
</dbReference>
<dbReference type="Proteomes" id="UP000592820">
    <property type="component" value="Unassembled WGS sequence"/>
</dbReference>
<organism evidence="1 2">
    <name type="scientific">Paraburkholderia youngii</name>
    <dbReference type="NCBI Taxonomy" id="2782701"/>
    <lineage>
        <taxon>Bacteria</taxon>
        <taxon>Pseudomonadati</taxon>
        <taxon>Pseudomonadota</taxon>
        <taxon>Betaproteobacteria</taxon>
        <taxon>Burkholderiales</taxon>
        <taxon>Burkholderiaceae</taxon>
        <taxon>Paraburkholderia</taxon>
    </lineage>
</organism>
<gene>
    <name evidence="1" type="ORF">HDG41_007949</name>
</gene>
<dbReference type="EMBL" id="JACHDE010000045">
    <property type="protein sequence ID" value="MBB5405851.1"/>
    <property type="molecule type" value="Genomic_DNA"/>
</dbReference>
<proteinExistence type="predicted"/>
<sequence length="358" mass="40065">MTLGVRVLGNEGIGMVLPILSRLVPETGNINKLWIALALVRAVSGVIERPIRVLFDSWFMRARLVLPLLRRNMHVIGHAGIDTVLFRPAVRSGGPRPGRPRIYGKRLSAEAIEALCATGLTMKLYGKEQRLRSTVAVARFLKGTPVRAVWCQFYNDKRQEWTKRRLILASEVDLEAQTIVQLYARRWGHRTAVSQSQALVGIQQSLAADAHPTRTLDADSFVRMDSHAVAQPGDCRGLPHARNCAVENRSARHRWLGRPMAASGIYRTCLPHSHAAEVWKTPEARSGSRPLSYQSMPLLRPRLLASSQSQSRSPSDRQRTATAFECLKLSLINKVFYGSKSKKTIGDMRARDHRGERS</sequence>
<reference evidence="1 2" key="1">
    <citation type="submission" date="2020-08" db="EMBL/GenBank/DDBJ databases">
        <title>Genomic Encyclopedia of Type Strains, Phase IV (KMG-V): Genome sequencing to study the core and pangenomes of soil and plant-associated prokaryotes.</title>
        <authorList>
            <person name="Whitman W."/>
        </authorList>
    </citation>
    <scope>NUCLEOTIDE SEQUENCE [LARGE SCALE GENOMIC DNA]</scope>
    <source>
        <strain evidence="1 2">JPY162</strain>
    </source>
</reference>
<comment type="caution">
    <text evidence="1">The sequence shown here is derived from an EMBL/GenBank/DDBJ whole genome shotgun (WGS) entry which is preliminary data.</text>
</comment>
<dbReference type="RefSeq" id="WP_217709408.1">
    <property type="nucleotide sequence ID" value="NZ_JACHDE010000045.1"/>
</dbReference>
<evidence type="ECO:0008006" key="3">
    <source>
        <dbReference type="Google" id="ProtNLM"/>
    </source>
</evidence>
<evidence type="ECO:0000313" key="2">
    <source>
        <dbReference type="Proteomes" id="UP000592820"/>
    </source>
</evidence>
<accession>A0A7W8LHD5</accession>
<evidence type="ECO:0000313" key="1">
    <source>
        <dbReference type="EMBL" id="MBB5405851.1"/>
    </source>
</evidence>
<dbReference type="SUPFAM" id="SSF53098">
    <property type="entry name" value="Ribonuclease H-like"/>
    <property type="match status" value="1"/>
</dbReference>
<name>A0A7W8LHD5_9BURK</name>
<protein>
    <recommendedName>
        <fullName evidence="3">Transposase IS701-like DDE domain-containing protein</fullName>
    </recommendedName>
</protein>